<dbReference type="AlphaFoldDB" id="A0AAE0EIK6"/>
<accession>A0AAE0EIK6</accession>
<dbReference type="InterPro" id="IPR002156">
    <property type="entry name" value="RNaseH_domain"/>
</dbReference>
<dbReference type="GO" id="GO:0004523">
    <property type="term" value="F:RNA-DNA hybrid ribonuclease activity"/>
    <property type="evidence" value="ECO:0007669"/>
    <property type="project" value="InterPro"/>
</dbReference>
<gene>
    <name evidence="2" type="ORF">Dsin_001567</name>
</gene>
<keyword evidence="3" id="KW-1185">Reference proteome</keyword>
<evidence type="ECO:0000313" key="2">
    <source>
        <dbReference type="EMBL" id="KAK3229686.1"/>
    </source>
</evidence>
<proteinExistence type="predicted"/>
<dbReference type="EMBL" id="JANJYJ010000001">
    <property type="protein sequence ID" value="KAK3229686.1"/>
    <property type="molecule type" value="Genomic_DNA"/>
</dbReference>
<sequence>MTNIIEDHSYLPVSSGLAVKWSAPSAGIYRINTDSAIRDMDQLVGVVVIIHDSDCHVMASIMQKIATFLSSSVTEASVIFRGLCIAVDSGLLPAVLESDGK</sequence>
<protein>
    <recommendedName>
        <fullName evidence="1">RNase H type-1 domain-containing protein</fullName>
    </recommendedName>
</protein>
<evidence type="ECO:0000313" key="3">
    <source>
        <dbReference type="Proteomes" id="UP001281410"/>
    </source>
</evidence>
<dbReference type="Proteomes" id="UP001281410">
    <property type="component" value="Unassembled WGS sequence"/>
</dbReference>
<dbReference type="GO" id="GO:0003676">
    <property type="term" value="F:nucleic acid binding"/>
    <property type="evidence" value="ECO:0007669"/>
    <property type="project" value="InterPro"/>
</dbReference>
<reference evidence="2" key="1">
    <citation type="journal article" date="2023" name="Plant J.">
        <title>Genome sequences and population genomics provide insights into the demographic history, inbreeding, and mutation load of two 'living fossil' tree species of Dipteronia.</title>
        <authorList>
            <person name="Feng Y."/>
            <person name="Comes H.P."/>
            <person name="Chen J."/>
            <person name="Zhu S."/>
            <person name="Lu R."/>
            <person name="Zhang X."/>
            <person name="Li P."/>
            <person name="Qiu J."/>
            <person name="Olsen K.M."/>
            <person name="Qiu Y."/>
        </authorList>
    </citation>
    <scope>NUCLEOTIDE SEQUENCE</scope>
    <source>
        <strain evidence="2">NBL</strain>
    </source>
</reference>
<organism evidence="2 3">
    <name type="scientific">Dipteronia sinensis</name>
    <dbReference type="NCBI Taxonomy" id="43782"/>
    <lineage>
        <taxon>Eukaryota</taxon>
        <taxon>Viridiplantae</taxon>
        <taxon>Streptophyta</taxon>
        <taxon>Embryophyta</taxon>
        <taxon>Tracheophyta</taxon>
        <taxon>Spermatophyta</taxon>
        <taxon>Magnoliopsida</taxon>
        <taxon>eudicotyledons</taxon>
        <taxon>Gunneridae</taxon>
        <taxon>Pentapetalae</taxon>
        <taxon>rosids</taxon>
        <taxon>malvids</taxon>
        <taxon>Sapindales</taxon>
        <taxon>Sapindaceae</taxon>
        <taxon>Hippocastanoideae</taxon>
        <taxon>Acereae</taxon>
        <taxon>Dipteronia</taxon>
    </lineage>
</organism>
<dbReference type="Pfam" id="PF13456">
    <property type="entry name" value="RVT_3"/>
    <property type="match status" value="1"/>
</dbReference>
<feature type="domain" description="RNase H type-1" evidence="1">
    <location>
        <begin position="32"/>
        <end position="99"/>
    </location>
</feature>
<comment type="caution">
    <text evidence="2">The sequence shown here is derived from an EMBL/GenBank/DDBJ whole genome shotgun (WGS) entry which is preliminary data.</text>
</comment>
<evidence type="ECO:0000259" key="1">
    <source>
        <dbReference type="Pfam" id="PF13456"/>
    </source>
</evidence>
<name>A0AAE0EIK6_9ROSI</name>